<evidence type="ECO:0000313" key="3">
    <source>
        <dbReference type="Proteomes" id="UP000019402"/>
    </source>
</evidence>
<protein>
    <submittedName>
        <fullName evidence="2">MORN repeat variant</fullName>
    </submittedName>
</protein>
<dbReference type="Proteomes" id="UP000019402">
    <property type="component" value="Unassembled WGS sequence"/>
</dbReference>
<accession>W7Y210</accession>
<dbReference type="EMBL" id="BAMD01000004">
    <property type="protein sequence ID" value="GAF01992.1"/>
    <property type="molecule type" value="Genomic_DNA"/>
</dbReference>
<dbReference type="Gene3D" id="3.90.930.1">
    <property type="match status" value="1"/>
</dbReference>
<evidence type="ECO:0000313" key="2">
    <source>
        <dbReference type="EMBL" id="GAF01992.1"/>
    </source>
</evidence>
<sequence length="276" mass="31482">MNSYKYQNNKSKLFIMRKLFALLVMVMVLSACDFFAPQQASTKKAATNPDGTYIQKKHFNNDPSSPVEWKVSLKKNEKGEVVRHGLSIRYSNAGKVYEKINYVNNKKEGKRYTYHSNGKVWKEQEYKNGRLDGTCKRYDRSGNITAEYFYKGGMVGTGLKEYTNLGKLRDQPTLRIQKVDEIRSINMYRIKASLVGEGADRVKSVEYYEGKLIEGKFFHKNLTICNVNKNKTGVFNYEVPKGAVLDKSFNIVAVATMTSGMKLILQRKVSVSVRGV</sequence>
<name>W7Y210_9BACT</name>
<dbReference type="PROSITE" id="PS51257">
    <property type="entry name" value="PROKAR_LIPOPROTEIN"/>
    <property type="match status" value="1"/>
</dbReference>
<feature type="signal peptide" evidence="1">
    <location>
        <begin position="1"/>
        <end position="31"/>
    </location>
</feature>
<feature type="chain" id="PRO_5004907137" evidence="1">
    <location>
        <begin position="32"/>
        <end position="276"/>
    </location>
</feature>
<keyword evidence="1" id="KW-0732">Signal</keyword>
<gene>
    <name evidence="2" type="ORF">JCM21142_1616</name>
</gene>
<comment type="caution">
    <text evidence="2">The sequence shown here is derived from an EMBL/GenBank/DDBJ whole genome shotgun (WGS) entry which is preliminary data.</text>
</comment>
<dbReference type="InterPro" id="IPR011652">
    <property type="entry name" value="MORN_2"/>
</dbReference>
<dbReference type="AlphaFoldDB" id="W7Y210"/>
<dbReference type="Pfam" id="PF07661">
    <property type="entry name" value="MORN_2"/>
    <property type="match status" value="3"/>
</dbReference>
<dbReference type="STRING" id="869213.GCA_000517085_01492"/>
<organism evidence="2 3">
    <name type="scientific">Saccharicrinis fermentans DSM 9555 = JCM 21142</name>
    <dbReference type="NCBI Taxonomy" id="869213"/>
    <lineage>
        <taxon>Bacteria</taxon>
        <taxon>Pseudomonadati</taxon>
        <taxon>Bacteroidota</taxon>
        <taxon>Bacteroidia</taxon>
        <taxon>Marinilabiliales</taxon>
        <taxon>Marinilabiliaceae</taxon>
        <taxon>Saccharicrinis</taxon>
    </lineage>
</organism>
<reference evidence="2 3" key="1">
    <citation type="journal article" date="2014" name="Genome Announc.">
        <title>Draft Genome Sequence of Cytophaga fermentans JCM 21142T, a Facultative Anaerobe Isolated from Marine Mud.</title>
        <authorList>
            <person name="Starns D."/>
            <person name="Oshima K."/>
            <person name="Suda W."/>
            <person name="Iino T."/>
            <person name="Yuki M."/>
            <person name="Inoue J."/>
            <person name="Kitamura K."/>
            <person name="Iida T."/>
            <person name="Darby A."/>
            <person name="Hattori M."/>
            <person name="Ohkuma M."/>
        </authorList>
    </citation>
    <scope>NUCLEOTIDE SEQUENCE [LARGE SCALE GENOMIC DNA]</scope>
    <source>
        <strain evidence="2 3">JCM 21142</strain>
    </source>
</reference>
<keyword evidence="3" id="KW-1185">Reference proteome</keyword>
<evidence type="ECO:0000256" key="1">
    <source>
        <dbReference type="SAM" id="SignalP"/>
    </source>
</evidence>
<proteinExistence type="predicted"/>
<dbReference type="SUPFAM" id="SSF82185">
    <property type="entry name" value="Histone H3 K4-specific methyltransferase SET7/9 N-terminal domain"/>
    <property type="match status" value="1"/>
</dbReference>